<dbReference type="PANTHER" id="PTHR21540">
    <property type="entry name" value="RING FINGER AND SWIM DOMAIN-CONTAINING PROTEIN 2"/>
    <property type="match status" value="1"/>
</dbReference>
<feature type="region of interest" description="Disordered" evidence="2">
    <location>
        <begin position="54"/>
        <end position="83"/>
    </location>
</feature>
<dbReference type="Gene3D" id="3.30.40.10">
    <property type="entry name" value="Zinc/RING finger domain, C3HC4 (zinc finger)"/>
    <property type="match status" value="1"/>
</dbReference>
<accession>A0ABR4J2H3</accession>
<protein>
    <recommendedName>
        <fullName evidence="3">RING-type domain-containing protein</fullName>
    </recommendedName>
</protein>
<comment type="caution">
    <text evidence="4">The sequence shown here is derived from an EMBL/GenBank/DDBJ whole genome shotgun (WGS) entry which is preliminary data.</text>
</comment>
<feature type="non-terminal residue" evidence="4">
    <location>
        <position position="194"/>
    </location>
</feature>
<dbReference type="Proteomes" id="UP001610335">
    <property type="component" value="Unassembled WGS sequence"/>
</dbReference>
<reference evidence="4 5" key="1">
    <citation type="submission" date="2024-07" db="EMBL/GenBank/DDBJ databases">
        <title>Section-level genome sequencing and comparative genomics of Aspergillus sections Usti and Cavernicolus.</title>
        <authorList>
            <consortium name="Lawrence Berkeley National Laboratory"/>
            <person name="Nybo J.L."/>
            <person name="Vesth T.C."/>
            <person name="Theobald S."/>
            <person name="Frisvad J.C."/>
            <person name="Larsen T.O."/>
            <person name="Kjaerboelling I."/>
            <person name="Rothschild-Mancinelli K."/>
            <person name="Lyhne E.K."/>
            <person name="Kogle M.E."/>
            <person name="Barry K."/>
            <person name="Clum A."/>
            <person name="Na H."/>
            <person name="Ledsgaard L."/>
            <person name="Lin J."/>
            <person name="Lipzen A."/>
            <person name="Kuo A."/>
            <person name="Riley R."/>
            <person name="Mondo S."/>
            <person name="LaButti K."/>
            <person name="Haridas S."/>
            <person name="Pangalinan J."/>
            <person name="Salamov A.A."/>
            <person name="Simmons B.A."/>
            <person name="Magnuson J.K."/>
            <person name="Chen J."/>
            <person name="Drula E."/>
            <person name="Henrissat B."/>
            <person name="Wiebenga A."/>
            <person name="Lubbers R.J."/>
            <person name="Gomes A.C."/>
            <person name="Makela M.R."/>
            <person name="Stajich J."/>
            <person name="Grigoriev I.V."/>
            <person name="Mortensen U.H."/>
            <person name="De vries R.P."/>
            <person name="Baker S.E."/>
            <person name="Andersen M.R."/>
        </authorList>
    </citation>
    <scope>NUCLEOTIDE SEQUENCE [LARGE SCALE GENOMIC DNA]</scope>
    <source>
        <strain evidence="4 5">CBS 600.67</strain>
    </source>
</reference>
<keyword evidence="1" id="KW-0863">Zinc-finger</keyword>
<evidence type="ECO:0000313" key="4">
    <source>
        <dbReference type="EMBL" id="KAL2834243.1"/>
    </source>
</evidence>
<keyword evidence="5" id="KW-1185">Reference proteome</keyword>
<evidence type="ECO:0000256" key="1">
    <source>
        <dbReference type="PROSITE-ProRule" id="PRU00175"/>
    </source>
</evidence>
<gene>
    <name evidence="4" type="ORF">BDW59DRAFT_137575</name>
</gene>
<dbReference type="PANTHER" id="PTHR21540:SF0">
    <property type="entry name" value="PHD FAMILY PROTEIN"/>
    <property type="match status" value="1"/>
</dbReference>
<dbReference type="PROSITE" id="PS50089">
    <property type="entry name" value="ZF_RING_2"/>
    <property type="match status" value="1"/>
</dbReference>
<dbReference type="EMBL" id="JBFXLS010000002">
    <property type="protein sequence ID" value="KAL2834243.1"/>
    <property type="molecule type" value="Genomic_DNA"/>
</dbReference>
<feature type="domain" description="RING-type" evidence="3">
    <location>
        <begin position="121"/>
        <end position="190"/>
    </location>
</feature>
<feature type="region of interest" description="Disordered" evidence="2">
    <location>
        <begin position="1"/>
        <end position="21"/>
    </location>
</feature>
<evidence type="ECO:0000259" key="3">
    <source>
        <dbReference type="PROSITE" id="PS50089"/>
    </source>
</evidence>
<dbReference type="InterPro" id="IPR013083">
    <property type="entry name" value="Znf_RING/FYVE/PHD"/>
</dbReference>
<name>A0ABR4J2H3_9EURO</name>
<organism evidence="4 5">
    <name type="scientific">Aspergillus cavernicola</name>
    <dbReference type="NCBI Taxonomy" id="176166"/>
    <lineage>
        <taxon>Eukaryota</taxon>
        <taxon>Fungi</taxon>
        <taxon>Dikarya</taxon>
        <taxon>Ascomycota</taxon>
        <taxon>Pezizomycotina</taxon>
        <taxon>Eurotiomycetes</taxon>
        <taxon>Eurotiomycetidae</taxon>
        <taxon>Eurotiales</taxon>
        <taxon>Aspergillaceae</taxon>
        <taxon>Aspergillus</taxon>
        <taxon>Aspergillus subgen. Nidulantes</taxon>
    </lineage>
</organism>
<sequence length="194" mass="21177">MTHSSEGEGEGAGPGSGSRQDPGLDLDLYAACCLLERRLEACILEFERMSGLHLHPGQFGTLPGTTTTTTQPTPTAPSTQHADTATANLATPVPQTTEHIPTPASIPRENEVTRRPIEGECNICLVALRSVRSERVYQDDHVERDEGEEGEEEEEEELSWCKGQCGVNYHKTCIDEWLATATHGTCPTCRCGWI</sequence>
<dbReference type="InterPro" id="IPR001841">
    <property type="entry name" value="Znf_RING"/>
</dbReference>
<keyword evidence="1" id="KW-0479">Metal-binding</keyword>
<evidence type="ECO:0000313" key="5">
    <source>
        <dbReference type="Proteomes" id="UP001610335"/>
    </source>
</evidence>
<proteinExistence type="predicted"/>
<feature type="compositionally biased region" description="Low complexity" evidence="2">
    <location>
        <begin position="56"/>
        <end position="80"/>
    </location>
</feature>
<keyword evidence="1" id="KW-0862">Zinc</keyword>
<dbReference type="SUPFAM" id="SSF57850">
    <property type="entry name" value="RING/U-box"/>
    <property type="match status" value="1"/>
</dbReference>
<evidence type="ECO:0000256" key="2">
    <source>
        <dbReference type="SAM" id="MobiDB-lite"/>
    </source>
</evidence>
<dbReference type="Pfam" id="PF13639">
    <property type="entry name" value="zf-RING_2"/>
    <property type="match status" value="1"/>
</dbReference>
<dbReference type="InterPro" id="IPR039903">
    <property type="entry name" value="Zswim2"/>
</dbReference>